<dbReference type="EMBL" id="JBGBPQ010000013">
    <property type="protein sequence ID" value="KAL1512353.1"/>
    <property type="molecule type" value="Genomic_DNA"/>
</dbReference>
<keyword evidence="2" id="KW-0732">Signal</keyword>
<proteinExistence type="predicted"/>
<dbReference type="AlphaFoldDB" id="A0AB34J3U7"/>
<evidence type="ECO:0000313" key="4">
    <source>
        <dbReference type="Proteomes" id="UP001515480"/>
    </source>
</evidence>
<feature type="region of interest" description="Disordered" evidence="1">
    <location>
        <begin position="303"/>
        <end position="334"/>
    </location>
</feature>
<organism evidence="3 4">
    <name type="scientific">Prymnesium parvum</name>
    <name type="common">Toxic golden alga</name>
    <dbReference type="NCBI Taxonomy" id="97485"/>
    <lineage>
        <taxon>Eukaryota</taxon>
        <taxon>Haptista</taxon>
        <taxon>Haptophyta</taxon>
        <taxon>Prymnesiophyceae</taxon>
        <taxon>Prymnesiales</taxon>
        <taxon>Prymnesiaceae</taxon>
        <taxon>Prymnesium</taxon>
    </lineage>
</organism>
<dbReference type="Proteomes" id="UP001515480">
    <property type="component" value="Unassembled WGS sequence"/>
</dbReference>
<sequence length="721" mass="75163">MWPRHLRTFLLAWLTVRVAGQCPDNVVSIDFSSTSNPSVALEWTNAAGQLFSGERIPFGATDADSGAFPGGSLRWKNVGYHNVDNEFFDLLVTVSDPPSYYSDTVNVQYWSPQSSAATQALFTSLGFACLGFGVRPSTCASGANVQLATATCSDGSTPIMRAAEFDFRFVQAGTTTAMAPFGTMYTTFYDVDGDVVNGGLVFEFVSVLGATNRSIDSSSTLLGGEFSQSGALYAISTQSVNVPTNFNVNPATPSDASLPAISYFELQDLTEFKVLLGGRSSIPNQNDRGYCFAMVLPEALERCPPSPQAPPPPSPPAPSPILPTPPATPCAEPNSVLIDFSSQNSNGVAMEWTDATGTVSTGERIPFGATDTTGGAFPGGSLRWKNVGYQYSNGEIFDLLVTVSDPPSYYSDTVNVQYWSPQSSAATQALFTSFGFACLGFGVRPSTCASGANVQLATATCSDGSTPIMRAAEFDFRFVQAGTTTAMAPFGTMHTTFYDVDGDVVNGGLLFEFVSVLGATTRWIDASSTLQAGVFSASGALYAISTQSVNVPTNFNVNPATPSDASLPAVSYFELQGVSEFKVLLGGRSSIPNQNDRGYCFSMLLPDITATTFSASTLSPTITTAPFTTATLTTTTITTSTIATSAVAATSNTTTSIPAAIPSTPLRAASCPSASPPSTIASTPITTSLASSTLSSSAFALPIAATIATTAVTSPIAASSF</sequence>
<reference evidence="3 4" key="1">
    <citation type="journal article" date="2024" name="Science">
        <title>Giant polyketide synthase enzymes in the biosynthesis of giant marine polyether toxins.</title>
        <authorList>
            <person name="Fallon T.R."/>
            <person name="Shende V.V."/>
            <person name="Wierzbicki I.H."/>
            <person name="Pendleton A.L."/>
            <person name="Watervoot N.F."/>
            <person name="Auber R.P."/>
            <person name="Gonzalez D.J."/>
            <person name="Wisecaver J.H."/>
            <person name="Moore B.S."/>
        </authorList>
    </citation>
    <scope>NUCLEOTIDE SEQUENCE [LARGE SCALE GENOMIC DNA]</scope>
    <source>
        <strain evidence="3 4">12B1</strain>
    </source>
</reference>
<protein>
    <submittedName>
        <fullName evidence="3">Uncharacterized protein</fullName>
    </submittedName>
</protein>
<keyword evidence="4" id="KW-1185">Reference proteome</keyword>
<feature type="compositionally biased region" description="Pro residues" evidence="1">
    <location>
        <begin position="304"/>
        <end position="328"/>
    </location>
</feature>
<accession>A0AB34J3U7</accession>
<evidence type="ECO:0000256" key="2">
    <source>
        <dbReference type="SAM" id="SignalP"/>
    </source>
</evidence>
<comment type="caution">
    <text evidence="3">The sequence shown here is derived from an EMBL/GenBank/DDBJ whole genome shotgun (WGS) entry which is preliminary data.</text>
</comment>
<gene>
    <name evidence="3" type="ORF">AB1Y20_005613</name>
</gene>
<feature type="signal peptide" evidence="2">
    <location>
        <begin position="1"/>
        <end position="20"/>
    </location>
</feature>
<name>A0AB34J3U7_PRYPA</name>
<evidence type="ECO:0000256" key="1">
    <source>
        <dbReference type="SAM" id="MobiDB-lite"/>
    </source>
</evidence>
<feature type="chain" id="PRO_5044238034" evidence="2">
    <location>
        <begin position="21"/>
        <end position="721"/>
    </location>
</feature>
<evidence type="ECO:0000313" key="3">
    <source>
        <dbReference type="EMBL" id="KAL1512353.1"/>
    </source>
</evidence>